<feature type="signal peptide" evidence="2">
    <location>
        <begin position="1"/>
        <end position="26"/>
    </location>
</feature>
<dbReference type="AlphaFoldDB" id="A0A316Z6G9"/>
<keyword evidence="2" id="KW-0732">Signal</keyword>
<sequence length="314" mass="35779">MRRERACRGHLQRLALLLIRVRLALRQRRIATGKRRDGRRGRAARRRASGALSARRPRRRRRHAADAGDRGARHGRRQRGRVAERRGERRSAWRDARRRGGGGGGGGVERGARRELQGLERRQPRTGERRRGTAARWGSEGRRQRRDGAGGLDDQWSVVQRAVVAHLRTLLGRLEAGHATARRARHRRFASLLAERARRRVRNSLRRSGAAAGRVLRRRKRLLADQRRRLEAGRRGAGLVDLAFGARRRSLSLTIERQARHEALRLRLGAGVRQRLGAGVRQHPIVLLRRGRARLVLVVVFVREPADVLEAQHA</sequence>
<evidence type="ECO:0000256" key="1">
    <source>
        <dbReference type="SAM" id="MobiDB-lite"/>
    </source>
</evidence>
<proteinExistence type="predicted"/>
<feature type="compositionally biased region" description="Basic residues" evidence="1">
    <location>
        <begin position="32"/>
        <end position="48"/>
    </location>
</feature>
<accession>A0A316Z6G9</accession>
<dbReference type="EMBL" id="KZ819302">
    <property type="protein sequence ID" value="PWN95815.1"/>
    <property type="molecule type" value="Genomic_DNA"/>
</dbReference>
<name>A0A316Z6G9_9BASI</name>
<evidence type="ECO:0008006" key="5">
    <source>
        <dbReference type="Google" id="ProtNLM"/>
    </source>
</evidence>
<dbReference type="GeneID" id="37266606"/>
<protein>
    <recommendedName>
        <fullName evidence="5">LigA</fullName>
    </recommendedName>
</protein>
<feature type="compositionally biased region" description="Basic and acidic residues" evidence="1">
    <location>
        <begin position="110"/>
        <end position="131"/>
    </location>
</feature>
<feature type="compositionally biased region" description="Basic and acidic residues" evidence="1">
    <location>
        <begin position="81"/>
        <end position="95"/>
    </location>
</feature>
<keyword evidence="4" id="KW-1185">Reference proteome</keyword>
<dbReference type="Proteomes" id="UP000245946">
    <property type="component" value="Unassembled WGS sequence"/>
</dbReference>
<feature type="region of interest" description="Disordered" evidence="1">
    <location>
        <begin position="32"/>
        <end position="151"/>
    </location>
</feature>
<feature type="compositionally biased region" description="Basic and acidic residues" evidence="1">
    <location>
        <begin position="139"/>
        <end position="148"/>
    </location>
</feature>
<evidence type="ECO:0000313" key="3">
    <source>
        <dbReference type="EMBL" id="PWN95815.1"/>
    </source>
</evidence>
<gene>
    <name evidence="3" type="ORF">FA09DRAFT_126615</name>
</gene>
<evidence type="ECO:0000313" key="4">
    <source>
        <dbReference type="Proteomes" id="UP000245946"/>
    </source>
</evidence>
<dbReference type="RefSeq" id="XP_025596094.1">
    <property type="nucleotide sequence ID" value="XM_025739060.1"/>
</dbReference>
<reference evidence="3 4" key="1">
    <citation type="journal article" date="2018" name="Mol. Biol. Evol.">
        <title>Broad Genomic Sampling Reveals a Smut Pathogenic Ancestry of the Fungal Clade Ustilaginomycotina.</title>
        <authorList>
            <person name="Kijpornyongpan T."/>
            <person name="Mondo S.J."/>
            <person name="Barry K."/>
            <person name="Sandor L."/>
            <person name="Lee J."/>
            <person name="Lipzen A."/>
            <person name="Pangilinan J."/>
            <person name="LaButti K."/>
            <person name="Hainaut M."/>
            <person name="Henrissat B."/>
            <person name="Grigoriev I.V."/>
            <person name="Spatafora J.W."/>
            <person name="Aime M.C."/>
        </authorList>
    </citation>
    <scope>NUCLEOTIDE SEQUENCE [LARGE SCALE GENOMIC DNA]</scope>
    <source>
        <strain evidence="3 4">MCA 4186</strain>
    </source>
</reference>
<evidence type="ECO:0000256" key="2">
    <source>
        <dbReference type="SAM" id="SignalP"/>
    </source>
</evidence>
<feature type="chain" id="PRO_5016256594" description="LigA" evidence="2">
    <location>
        <begin position="27"/>
        <end position="314"/>
    </location>
</feature>
<organism evidence="3 4">
    <name type="scientific">Tilletiopsis washingtonensis</name>
    <dbReference type="NCBI Taxonomy" id="58919"/>
    <lineage>
        <taxon>Eukaryota</taxon>
        <taxon>Fungi</taxon>
        <taxon>Dikarya</taxon>
        <taxon>Basidiomycota</taxon>
        <taxon>Ustilaginomycotina</taxon>
        <taxon>Exobasidiomycetes</taxon>
        <taxon>Entylomatales</taxon>
        <taxon>Entylomatales incertae sedis</taxon>
        <taxon>Tilletiopsis</taxon>
    </lineage>
</organism>